<proteinExistence type="predicted"/>
<name>A0ABT1XQQ6_9SPHN</name>
<evidence type="ECO:0008006" key="4">
    <source>
        <dbReference type="Google" id="ProtNLM"/>
    </source>
</evidence>
<comment type="caution">
    <text evidence="2">The sequence shown here is derived from an EMBL/GenBank/DDBJ whole genome shotgun (WGS) entry which is preliminary data.</text>
</comment>
<evidence type="ECO:0000256" key="1">
    <source>
        <dbReference type="SAM" id="MobiDB-lite"/>
    </source>
</evidence>
<accession>A0ABT1XQQ6</accession>
<dbReference type="EMBL" id="JANKHH010000004">
    <property type="protein sequence ID" value="MCR2833937.1"/>
    <property type="molecule type" value="Genomic_DNA"/>
</dbReference>
<sequence length="112" mass="12354">MSLSLERQFAQDRALRDAAFALLKADVSHLRTDISAEGLMSRFAGRMSEGAIDVYEDAAEIAENNRGLLVALIAALVLWFAREPILSLLGEDDEDDDHETGAQPQEYDGELM</sequence>
<feature type="region of interest" description="Disordered" evidence="1">
    <location>
        <begin position="90"/>
        <end position="112"/>
    </location>
</feature>
<reference evidence="2 3" key="1">
    <citation type="submission" date="2022-08" db="EMBL/GenBank/DDBJ databases">
        <title>Polyphasic taxonomy analysis of Qipengyuania sp.RS5-5.</title>
        <authorList>
            <person name="Xamxidin M."/>
            <person name="Wu M."/>
        </authorList>
    </citation>
    <scope>NUCLEOTIDE SEQUENCE [LARGE SCALE GENOMIC DNA]</scope>
    <source>
        <strain evidence="2 3">RS5-5</strain>
    </source>
</reference>
<organism evidence="2 3">
    <name type="scientific">Parerythrobacter lacustris</name>
    <dbReference type="NCBI Taxonomy" id="2969984"/>
    <lineage>
        <taxon>Bacteria</taxon>
        <taxon>Pseudomonadati</taxon>
        <taxon>Pseudomonadota</taxon>
        <taxon>Alphaproteobacteria</taxon>
        <taxon>Sphingomonadales</taxon>
        <taxon>Erythrobacteraceae</taxon>
        <taxon>Parerythrobacter</taxon>
    </lineage>
</organism>
<evidence type="ECO:0000313" key="2">
    <source>
        <dbReference type="EMBL" id="MCR2833937.1"/>
    </source>
</evidence>
<keyword evidence="3" id="KW-1185">Reference proteome</keyword>
<gene>
    <name evidence="2" type="ORF">NSO95_08255</name>
</gene>
<protein>
    <recommendedName>
        <fullName evidence="4">DUF3619 family protein</fullName>
    </recommendedName>
</protein>
<dbReference type="Proteomes" id="UP001206067">
    <property type="component" value="Unassembled WGS sequence"/>
</dbReference>
<dbReference type="RefSeq" id="WP_257595715.1">
    <property type="nucleotide sequence ID" value="NZ_JANKHH010000004.1"/>
</dbReference>
<evidence type="ECO:0000313" key="3">
    <source>
        <dbReference type="Proteomes" id="UP001206067"/>
    </source>
</evidence>